<dbReference type="STRING" id="984485.A0A1E4RKX1"/>
<dbReference type="AlphaFoldDB" id="A0A1E4RKX1"/>
<organism evidence="3 4">
    <name type="scientific">Hyphopichia burtonii NRRL Y-1933</name>
    <dbReference type="NCBI Taxonomy" id="984485"/>
    <lineage>
        <taxon>Eukaryota</taxon>
        <taxon>Fungi</taxon>
        <taxon>Dikarya</taxon>
        <taxon>Ascomycota</taxon>
        <taxon>Saccharomycotina</taxon>
        <taxon>Pichiomycetes</taxon>
        <taxon>Debaryomycetaceae</taxon>
        <taxon>Hyphopichia</taxon>
    </lineage>
</organism>
<dbReference type="PANTHER" id="PTHR12959:SF11">
    <property type="entry name" value="GPI TRANSAMIDASE COMPONENT PIG-T"/>
    <property type="match status" value="1"/>
</dbReference>
<accession>A0A1E4RKX1</accession>
<sequence>MVAASILLLFIWSVLVVASKPFQESLHLKPLPKNGLLASFQFEVESLPGRLDYFNDSAKDESQLQFKSSHYTYFPRTLGPIIESTNTRQLHLRFTQGWWDSKSWGSLPLDGFKSGGTGVEMWTVIEAPDLESAKKNWFKLAESLSGFFCASLNFIDDSITTLPKFNTESREENYVADPSNQLFLLRAALPSEPICTENLTPFLKLIPTRGKAGISSLLDGHKVFDSLWHSMSIDVKSECFGNECKFKMNQSINSVIDITRSLRRSKEGGIPKPTRGEDLRCDLEKEHDIWKCFPLPDPTDLSWNLELIYGKKIKGPAFKDDPNSSIVYIDVEPKHWNVNVEKSEGDSFESLVLNDGSKSRIQYNIEDDSFDYDFSFETENSTVTLPVDSPPLHVSRSLTGYSQDQGGVRVSFRNPFPDKPVQFVYFESLPWFIRLYLHTLTLEGDGFIKQKYYKPAIDRVRPSHLEFLIEIPAGGSLAMTFQFDKSLLLYAEYPPDANHGFTIEPAVISILNDDSETVYQLRTTSLLLSLPTPDFSMPYNVIILTCTVMSLAFGSVFNLLTKKVITEEELEKITEASKLAQLKQRVKEKVSLLKSMFKPAN</sequence>
<dbReference type="InterPro" id="IPR007245">
    <property type="entry name" value="PIG-T"/>
</dbReference>
<keyword evidence="1" id="KW-0472">Membrane</keyword>
<proteinExistence type="predicted"/>
<keyword evidence="4" id="KW-1185">Reference proteome</keyword>
<feature type="transmembrane region" description="Helical" evidence="1">
    <location>
        <begin position="537"/>
        <end position="560"/>
    </location>
</feature>
<dbReference type="Proteomes" id="UP000095085">
    <property type="component" value="Unassembled WGS sequence"/>
</dbReference>
<name>A0A1E4RKX1_9ASCO</name>
<evidence type="ECO:0000313" key="3">
    <source>
        <dbReference type="EMBL" id="ODV67919.1"/>
    </source>
</evidence>
<evidence type="ECO:0000256" key="2">
    <source>
        <dbReference type="SAM" id="SignalP"/>
    </source>
</evidence>
<dbReference type="EMBL" id="KV454540">
    <property type="protein sequence ID" value="ODV67919.1"/>
    <property type="molecule type" value="Genomic_DNA"/>
</dbReference>
<keyword evidence="1" id="KW-1133">Transmembrane helix</keyword>
<evidence type="ECO:0000256" key="1">
    <source>
        <dbReference type="SAM" id="Phobius"/>
    </source>
</evidence>
<dbReference type="PANTHER" id="PTHR12959">
    <property type="entry name" value="GPI TRANSAMIDASE COMPONENT PIG-T-RELATED"/>
    <property type="match status" value="1"/>
</dbReference>
<dbReference type="GeneID" id="30998070"/>
<evidence type="ECO:0008006" key="5">
    <source>
        <dbReference type="Google" id="ProtNLM"/>
    </source>
</evidence>
<protein>
    <recommendedName>
        <fullName evidence="5">Gpi16 subunit, GPI transamidase component</fullName>
    </recommendedName>
</protein>
<feature type="chain" id="PRO_5009162350" description="Gpi16 subunit, GPI transamidase component" evidence="2">
    <location>
        <begin position="19"/>
        <end position="601"/>
    </location>
</feature>
<dbReference type="GO" id="GO:0042765">
    <property type="term" value="C:GPI-anchor transamidase complex"/>
    <property type="evidence" value="ECO:0007669"/>
    <property type="project" value="EnsemblFungi"/>
</dbReference>
<evidence type="ECO:0000313" key="4">
    <source>
        <dbReference type="Proteomes" id="UP000095085"/>
    </source>
</evidence>
<dbReference type="RefSeq" id="XP_020076986.1">
    <property type="nucleotide sequence ID" value="XM_020223521.1"/>
</dbReference>
<reference evidence="4" key="1">
    <citation type="submission" date="2016-05" db="EMBL/GenBank/DDBJ databases">
        <title>Comparative genomics of biotechnologically important yeasts.</title>
        <authorList>
            <consortium name="DOE Joint Genome Institute"/>
            <person name="Riley R."/>
            <person name="Haridas S."/>
            <person name="Wolfe K.H."/>
            <person name="Lopes M.R."/>
            <person name="Hittinger C.T."/>
            <person name="Goker M."/>
            <person name="Salamov A."/>
            <person name="Wisecaver J."/>
            <person name="Long T.M."/>
            <person name="Aerts A.L."/>
            <person name="Barry K."/>
            <person name="Choi C."/>
            <person name="Clum A."/>
            <person name="Coughlan A.Y."/>
            <person name="Deshpande S."/>
            <person name="Douglass A.P."/>
            <person name="Hanson S.J."/>
            <person name="Klenk H.-P."/>
            <person name="Labutti K."/>
            <person name="Lapidus A."/>
            <person name="Lindquist E."/>
            <person name="Lipzen A."/>
            <person name="Meier-Kolthoff J.P."/>
            <person name="Ohm R.A."/>
            <person name="Otillar R.P."/>
            <person name="Pangilinan J."/>
            <person name="Peng Y."/>
            <person name="Rokas A."/>
            <person name="Rosa C.A."/>
            <person name="Scheuner C."/>
            <person name="Sibirny A.A."/>
            <person name="Slot J.C."/>
            <person name="Stielow J.B."/>
            <person name="Sun H."/>
            <person name="Kurtzman C.P."/>
            <person name="Blackwell M."/>
            <person name="Grigoriev I.V."/>
            <person name="Jeffries T.W."/>
        </authorList>
    </citation>
    <scope>NUCLEOTIDE SEQUENCE [LARGE SCALE GENOMIC DNA]</scope>
    <source>
        <strain evidence="4">NRRL Y-1933</strain>
    </source>
</reference>
<gene>
    <name evidence="3" type="ORF">HYPBUDRAFT_5743</name>
</gene>
<dbReference type="Pfam" id="PF04113">
    <property type="entry name" value="Gpi16"/>
    <property type="match status" value="1"/>
</dbReference>
<dbReference type="GO" id="GO:0016255">
    <property type="term" value="P:attachment of GPI anchor to protein"/>
    <property type="evidence" value="ECO:0007669"/>
    <property type="project" value="EnsemblFungi"/>
</dbReference>
<dbReference type="OrthoDB" id="331263at2759"/>
<keyword evidence="2" id="KW-0732">Signal</keyword>
<feature type="signal peptide" evidence="2">
    <location>
        <begin position="1"/>
        <end position="18"/>
    </location>
</feature>
<keyword evidence="1" id="KW-0812">Transmembrane</keyword>